<evidence type="ECO:0000313" key="1">
    <source>
        <dbReference type="EMBL" id="QYA31992.1"/>
    </source>
</evidence>
<organism evidence="1">
    <name type="scientific">Macrococcus psychrotolerans</name>
    <dbReference type="NCBI Taxonomy" id="3039389"/>
    <lineage>
        <taxon>Bacteria</taxon>
        <taxon>Bacillati</taxon>
        <taxon>Bacillota</taxon>
        <taxon>Bacilli</taxon>
        <taxon>Bacillales</taxon>
        <taxon>Staphylococcaceae</taxon>
        <taxon>Macrococcus</taxon>
    </lineage>
</organism>
<dbReference type="EMBL" id="CP079955">
    <property type="protein sequence ID" value="QYA31992.1"/>
    <property type="molecule type" value="Genomic_DNA"/>
</dbReference>
<dbReference type="AlphaFoldDB" id="A0AAT9P3K8"/>
<name>A0AAT9P3K8_9STAP</name>
<protein>
    <submittedName>
        <fullName evidence="1">Uncharacterized protein</fullName>
    </submittedName>
</protein>
<sequence>MEKSKVCQMLLFFKHPESAKMGLLSEEQFYVDLGYMVQEGYLDGNIHLDKTMSHQSLNFHLTQKGEKFLEEQCE</sequence>
<gene>
    <name evidence="1" type="ORF">KYI10_06215</name>
</gene>
<proteinExistence type="predicted"/>
<accession>A0AAT9P3K8</accession>
<reference evidence="1" key="1">
    <citation type="submission" date="2021-07" db="EMBL/GenBank/DDBJ databases">
        <title>Prevalence and characterization of methicillin-resistant Macrococcus spp. in food producing animals and meat in Switzerland in 2019.</title>
        <authorList>
            <person name="Keller J.E."/>
            <person name="Schwendener S."/>
            <person name="Neuenschwander J."/>
            <person name="Overesch G."/>
            <person name="Perreten V."/>
        </authorList>
    </citation>
    <scope>NUCLEOTIDE SEQUENCE</scope>
    <source>
        <strain evidence="1">19Msa1099</strain>
    </source>
</reference>